<sequence>MYFDYKDIKLNALLRLTDNVGLIVEDSSMAKGLIHIIWNQGAEVVRFKVDDSLISLGSNEITAVTYLHSIEFQRPLPQLTVVSFNREFYCIKDHDHEVSCNGLLFMGSRDLPIITLDEKTKSSLGSLIQVFQDEFQTRDNIQGEMLQMLLKRLIIKCTRLAREQTLGVAVANENSEMIRKFNVLVDEHYKSLKQVSDYADLMHKSPKTLSNVFKLHGSKSPLQIIHERIVIEAKRQLVKTNKSAKEIAYDLGFDDVSVFNKLFKKCMTQTPVEYKKQKTADREESTIIQE</sequence>
<dbReference type="RefSeq" id="WP_084373867.1">
    <property type="nucleotide sequence ID" value="NZ_FWYF01000003.1"/>
</dbReference>
<dbReference type="EMBL" id="FWYF01000003">
    <property type="protein sequence ID" value="SMD37110.1"/>
    <property type="molecule type" value="Genomic_DNA"/>
</dbReference>
<proteinExistence type="predicted"/>
<evidence type="ECO:0000256" key="2">
    <source>
        <dbReference type="ARBA" id="ARBA00023125"/>
    </source>
</evidence>
<evidence type="ECO:0000256" key="1">
    <source>
        <dbReference type="ARBA" id="ARBA00023015"/>
    </source>
</evidence>
<dbReference type="PANTHER" id="PTHR43280:SF32">
    <property type="entry name" value="TRANSCRIPTIONAL REGULATORY PROTEIN"/>
    <property type="match status" value="1"/>
</dbReference>
<feature type="domain" description="HTH araC/xylS-type" evidence="4">
    <location>
        <begin position="179"/>
        <end position="277"/>
    </location>
</feature>
<evidence type="ECO:0000313" key="5">
    <source>
        <dbReference type="EMBL" id="SMD37110.1"/>
    </source>
</evidence>
<dbReference type="STRING" id="692418.SAMN04488029_3242"/>
<keyword evidence="1" id="KW-0805">Transcription regulation</keyword>
<evidence type="ECO:0000259" key="4">
    <source>
        <dbReference type="PROSITE" id="PS01124"/>
    </source>
</evidence>
<organism evidence="5 6">
    <name type="scientific">Reichenbachiella faecimaris</name>
    <dbReference type="NCBI Taxonomy" id="692418"/>
    <lineage>
        <taxon>Bacteria</taxon>
        <taxon>Pseudomonadati</taxon>
        <taxon>Bacteroidota</taxon>
        <taxon>Cytophagia</taxon>
        <taxon>Cytophagales</taxon>
        <taxon>Reichenbachiellaceae</taxon>
        <taxon>Reichenbachiella</taxon>
    </lineage>
</organism>
<keyword evidence="3" id="KW-0804">Transcription</keyword>
<evidence type="ECO:0000313" key="6">
    <source>
        <dbReference type="Proteomes" id="UP000192472"/>
    </source>
</evidence>
<reference evidence="5 6" key="1">
    <citation type="submission" date="2017-04" db="EMBL/GenBank/DDBJ databases">
        <authorList>
            <person name="Afonso C.L."/>
            <person name="Miller P.J."/>
            <person name="Scott M.A."/>
            <person name="Spackman E."/>
            <person name="Goraichik I."/>
            <person name="Dimitrov K.M."/>
            <person name="Suarez D.L."/>
            <person name="Swayne D.E."/>
        </authorList>
    </citation>
    <scope>NUCLEOTIDE SEQUENCE [LARGE SCALE GENOMIC DNA]</scope>
    <source>
        <strain evidence="5 6">DSM 26133</strain>
    </source>
</reference>
<dbReference type="OrthoDB" id="9793451at2"/>
<dbReference type="PANTHER" id="PTHR43280">
    <property type="entry name" value="ARAC-FAMILY TRANSCRIPTIONAL REGULATOR"/>
    <property type="match status" value="1"/>
</dbReference>
<dbReference type="AlphaFoldDB" id="A0A1W2GKD1"/>
<keyword evidence="2 5" id="KW-0238">DNA-binding</keyword>
<dbReference type="Pfam" id="PF12833">
    <property type="entry name" value="HTH_18"/>
    <property type="match status" value="1"/>
</dbReference>
<dbReference type="SMART" id="SM00342">
    <property type="entry name" value="HTH_ARAC"/>
    <property type="match status" value="1"/>
</dbReference>
<dbReference type="GO" id="GO:0003700">
    <property type="term" value="F:DNA-binding transcription factor activity"/>
    <property type="evidence" value="ECO:0007669"/>
    <property type="project" value="InterPro"/>
</dbReference>
<dbReference type="Gene3D" id="1.10.10.60">
    <property type="entry name" value="Homeodomain-like"/>
    <property type="match status" value="1"/>
</dbReference>
<dbReference type="PROSITE" id="PS01124">
    <property type="entry name" value="HTH_ARAC_FAMILY_2"/>
    <property type="match status" value="1"/>
</dbReference>
<keyword evidence="6" id="KW-1185">Reference proteome</keyword>
<evidence type="ECO:0000256" key="3">
    <source>
        <dbReference type="ARBA" id="ARBA00023163"/>
    </source>
</evidence>
<name>A0A1W2GKD1_REIFA</name>
<gene>
    <name evidence="5" type="ORF">SAMN04488029_3242</name>
</gene>
<dbReference type="GO" id="GO:0043565">
    <property type="term" value="F:sequence-specific DNA binding"/>
    <property type="evidence" value="ECO:0007669"/>
    <property type="project" value="InterPro"/>
</dbReference>
<accession>A0A1W2GKD1</accession>
<dbReference type="SUPFAM" id="SSF46689">
    <property type="entry name" value="Homeodomain-like"/>
    <property type="match status" value="1"/>
</dbReference>
<dbReference type="Proteomes" id="UP000192472">
    <property type="component" value="Unassembled WGS sequence"/>
</dbReference>
<dbReference type="InterPro" id="IPR018060">
    <property type="entry name" value="HTH_AraC"/>
</dbReference>
<dbReference type="InterPro" id="IPR009057">
    <property type="entry name" value="Homeodomain-like_sf"/>
</dbReference>
<protein>
    <submittedName>
        <fullName evidence="5">AraC-type DNA-binding protein</fullName>
    </submittedName>
</protein>